<reference evidence="2 3" key="1">
    <citation type="journal article" date="2006" name="Science">
        <title>Phytophthora genome sequences uncover evolutionary origins and mechanisms of pathogenesis.</title>
        <authorList>
            <person name="Tyler B.M."/>
            <person name="Tripathy S."/>
            <person name="Zhang X."/>
            <person name="Dehal P."/>
            <person name="Jiang R.H."/>
            <person name="Aerts A."/>
            <person name="Arredondo F.D."/>
            <person name="Baxter L."/>
            <person name="Bensasson D."/>
            <person name="Beynon J.L."/>
            <person name="Chapman J."/>
            <person name="Damasceno C.M."/>
            <person name="Dorrance A.E."/>
            <person name="Dou D."/>
            <person name="Dickerman A.W."/>
            <person name="Dubchak I.L."/>
            <person name="Garbelotto M."/>
            <person name="Gijzen M."/>
            <person name="Gordon S.G."/>
            <person name="Govers F."/>
            <person name="Grunwald N.J."/>
            <person name="Huang W."/>
            <person name="Ivors K.L."/>
            <person name="Jones R.W."/>
            <person name="Kamoun S."/>
            <person name="Krampis K."/>
            <person name="Lamour K.H."/>
            <person name="Lee M.K."/>
            <person name="McDonald W.H."/>
            <person name="Medina M."/>
            <person name="Meijer H.J."/>
            <person name="Nordberg E.K."/>
            <person name="Maclean D.J."/>
            <person name="Ospina-Giraldo M.D."/>
            <person name="Morris P.F."/>
            <person name="Phuntumart V."/>
            <person name="Putnam N.H."/>
            <person name="Rash S."/>
            <person name="Rose J.K."/>
            <person name="Sakihama Y."/>
            <person name="Salamov A.A."/>
            <person name="Savidor A."/>
            <person name="Scheuring C.F."/>
            <person name="Smith B.M."/>
            <person name="Sobral B.W."/>
            <person name="Terry A."/>
            <person name="Torto-Alalibo T.A."/>
            <person name="Win J."/>
            <person name="Xu Z."/>
            <person name="Zhang H."/>
            <person name="Grigoriev I.V."/>
            <person name="Rokhsar D.S."/>
            <person name="Boore J.L."/>
        </authorList>
    </citation>
    <scope>NUCLEOTIDE SEQUENCE [LARGE SCALE GENOMIC DNA]</scope>
    <source>
        <strain evidence="2 3">P6497</strain>
    </source>
</reference>
<evidence type="ECO:0000256" key="1">
    <source>
        <dbReference type="SAM" id="MobiDB-lite"/>
    </source>
</evidence>
<name>G4YM18_PHYSP</name>
<organism evidence="2 3">
    <name type="scientific">Phytophthora sojae (strain P6497)</name>
    <name type="common">Soybean stem and root rot agent</name>
    <name type="synonym">Phytophthora megasperma f. sp. glycines</name>
    <dbReference type="NCBI Taxonomy" id="1094619"/>
    <lineage>
        <taxon>Eukaryota</taxon>
        <taxon>Sar</taxon>
        <taxon>Stramenopiles</taxon>
        <taxon>Oomycota</taxon>
        <taxon>Peronosporomycetes</taxon>
        <taxon>Peronosporales</taxon>
        <taxon>Peronosporaceae</taxon>
        <taxon>Phytophthora</taxon>
    </lineage>
</organism>
<proteinExistence type="predicted"/>
<dbReference type="GeneID" id="20644628"/>
<dbReference type="KEGG" id="psoj:PHYSODRAFT_321342"/>
<protein>
    <submittedName>
        <fullName evidence="2">Uncharacterized protein</fullName>
    </submittedName>
</protein>
<feature type="compositionally biased region" description="Basic and acidic residues" evidence="1">
    <location>
        <begin position="63"/>
        <end position="78"/>
    </location>
</feature>
<sequence length="87" mass="10002">MDIHVDQYRAAGPDLRVYGGLDYFTQFNKKIDTYYLEQGQPKPICSGVTKVQAFTADNEDQDADKQHSVDKQYKDSKNSKYIMDADE</sequence>
<dbReference type="Proteomes" id="UP000002640">
    <property type="component" value="Unassembled WGS sequence"/>
</dbReference>
<dbReference type="AlphaFoldDB" id="G4YM18"/>
<feature type="region of interest" description="Disordered" evidence="1">
    <location>
        <begin position="56"/>
        <end position="87"/>
    </location>
</feature>
<keyword evidence="3" id="KW-1185">Reference proteome</keyword>
<evidence type="ECO:0000313" key="3">
    <source>
        <dbReference type="Proteomes" id="UP000002640"/>
    </source>
</evidence>
<gene>
    <name evidence="2" type="ORF">PHYSODRAFT_321342</name>
</gene>
<dbReference type="InParanoid" id="G4YM18"/>
<dbReference type="RefSeq" id="XP_009514823.1">
    <property type="nucleotide sequence ID" value="XM_009516528.1"/>
</dbReference>
<evidence type="ECO:0000313" key="2">
    <source>
        <dbReference type="EMBL" id="EGZ27548.1"/>
    </source>
</evidence>
<dbReference type="EMBL" id="JH159151">
    <property type="protein sequence ID" value="EGZ27548.1"/>
    <property type="molecule type" value="Genomic_DNA"/>
</dbReference>
<accession>G4YM18</accession>